<dbReference type="RefSeq" id="WP_114218555.1">
    <property type="nucleotide sequence ID" value="NZ_CP035282.1"/>
</dbReference>
<evidence type="ECO:0000256" key="3">
    <source>
        <dbReference type="ARBA" id="ARBA00029741"/>
    </source>
</evidence>
<dbReference type="SUPFAM" id="SSF51182">
    <property type="entry name" value="RmlC-like cupins"/>
    <property type="match status" value="1"/>
</dbReference>
<dbReference type="CDD" id="cd07010">
    <property type="entry name" value="cupin_PMI_type_I_N_bac"/>
    <property type="match status" value="1"/>
</dbReference>
<dbReference type="EMBL" id="CP035282">
    <property type="protein sequence ID" value="QAT62495.1"/>
    <property type="molecule type" value="Genomic_DNA"/>
</dbReference>
<name>A0A410QEZ8_9FIRM</name>
<dbReference type="Pfam" id="PF21621">
    <property type="entry name" value="MPI_cupin_dom"/>
    <property type="match status" value="1"/>
</dbReference>
<reference evidence="9" key="1">
    <citation type="submission" date="2019-01" db="EMBL/GenBank/DDBJ databases">
        <title>Draft genomes of a novel of Sporanaerobacter strains.</title>
        <authorList>
            <person name="Ma S."/>
        </authorList>
    </citation>
    <scope>NUCLEOTIDE SEQUENCE [LARGE SCALE GENOMIC DNA]</scope>
    <source>
        <strain evidence="9">NJN-17</strain>
    </source>
</reference>
<evidence type="ECO:0000256" key="1">
    <source>
        <dbReference type="ARBA" id="ARBA00022723"/>
    </source>
</evidence>
<dbReference type="InterPro" id="IPR049071">
    <property type="entry name" value="MPI_cupin_dom"/>
</dbReference>
<evidence type="ECO:0000259" key="7">
    <source>
        <dbReference type="Pfam" id="PF21621"/>
    </source>
</evidence>
<evidence type="ECO:0000256" key="5">
    <source>
        <dbReference type="PIRSR" id="PIRSR036894-1"/>
    </source>
</evidence>
<keyword evidence="1 5" id="KW-0479">Metal-binding</keyword>
<evidence type="ECO:0000256" key="4">
    <source>
        <dbReference type="ARBA" id="ARBA00030762"/>
    </source>
</evidence>
<comment type="cofactor">
    <cofactor evidence="5">
        <name>Zn(2+)</name>
        <dbReference type="ChEBI" id="CHEBI:29105"/>
    </cofactor>
    <text evidence="5">Binds 1 zinc ion per subunit.</text>
</comment>
<dbReference type="PIRSF" id="PIRSF036894">
    <property type="entry name" value="PMI_Firm_short"/>
    <property type="match status" value="1"/>
</dbReference>
<dbReference type="Proteomes" id="UP000287969">
    <property type="component" value="Chromosome"/>
</dbReference>
<evidence type="ECO:0000256" key="6">
    <source>
        <dbReference type="PIRSR" id="PIRSR036894-2"/>
    </source>
</evidence>
<dbReference type="KEGG" id="spoa:EQM13_13435"/>
<dbReference type="InterPro" id="IPR011051">
    <property type="entry name" value="RmlC_Cupin_sf"/>
</dbReference>
<dbReference type="PANTHER" id="PTHR42742">
    <property type="entry name" value="TRANSCRIPTIONAL REPRESSOR MPRA"/>
    <property type="match status" value="1"/>
</dbReference>
<organism evidence="8 9">
    <name type="scientific">Acidilutibacter cellobiosedens</name>
    <dbReference type="NCBI Taxonomy" id="2507161"/>
    <lineage>
        <taxon>Bacteria</taxon>
        <taxon>Bacillati</taxon>
        <taxon>Bacillota</taxon>
        <taxon>Tissierellia</taxon>
        <taxon>Tissierellales</taxon>
        <taxon>Acidilutibacteraceae</taxon>
        <taxon>Acidilutibacter</taxon>
    </lineage>
</organism>
<dbReference type="PANTHER" id="PTHR42742:SF3">
    <property type="entry name" value="FRUCTOKINASE"/>
    <property type="match status" value="1"/>
</dbReference>
<dbReference type="GO" id="GO:0004476">
    <property type="term" value="F:mannose-6-phosphate isomerase activity"/>
    <property type="evidence" value="ECO:0007669"/>
    <property type="project" value="InterPro"/>
</dbReference>
<dbReference type="InterPro" id="IPR014710">
    <property type="entry name" value="RmlC-like_jellyroll"/>
</dbReference>
<keyword evidence="9" id="KW-1185">Reference proteome</keyword>
<gene>
    <name evidence="8" type="ORF">EQM13_13435</name>
</gene>
<proteinExistence type="predicted"/>
<evidence type="ECO:0000313" key="8">
    <source>
        <dbReference type="EMBL" id="QAT62495.1"/>
    </source>
</evidence>
<feature type="active site" evidence="6">
    <location>
        <position position="187"/>
    </location>
</feature>
<feature type="domain" description="Mannose-6-phosphate isomerase cupin" evidence="7">
    <location>
        <begin position="236"/>
        <end position="303"/>
    </location>
</feature>
<dbReference type="InterPro" id="IPR014628">
    <property type="entry name" value="Man6P_isomerase_Firm_short"/>
</dbReference>
<protein>
    <recommendedName>
        <fullName evidence="3">Phosphohexomutase</fullName>
    </recommendedName>
    <alternativeName>
        <fullName evidence="4">Phosphomannose isomerase</fullName>
    </alternativeName>
</protein>
<feature type="binding site" evidence="5">
    <location>
        <position position="94"/>
    </location>
    <ligand>
        <name>Zn(2+)</name>
        <dbReference type="ChEBI" id="CHEBI:29105"/>
    </ligand>
</feature>
<keyword evidence="2 5" id="KW-0862">Zinc</keyword>
<feature type="binding site" evidence="5">
    <location>
        <position position="167"/>
    </location>
    <ligand>
        <name>Zn(2+)</name>
        <dbReference type="ChEBI" id="CHEBI:29105"/>
    </ligand>
</feature>
<evidence type="ECO:0000313" key="9">
    <source>
        <dbReference type="Proteomes" id="UP000287969"/>
    </source>
</evidence>
<dbReference type="InterPro" id="IPR051804">
    <property type="entry name" value="Carb_Metab_Reg_Kinase/Isom"/>
</dbReference>
<dbReference type="GO" id="GO:0046872">
    <property type="term" value="F:metal ion binding"/>
    <property type="evidence" value="ECO:0007669"/>
    <property type="project" value="UniProtKB-KW"/>
</dbReference>
<accession>A0A410QEZ8</accession>
<dbReference type="Gene3D" id="2.60.120.10">
    <property type="entry name" value="Jelly Rolls"/>
    <property type="match status" value="2"/>
</dbReference>
<evidence type="ECO:0000256" key="2">
    <source>
        <dbReference type="ARBA" id="ARBA00022833"/>
    </source>
</evidence>
<feature type="binding site" evidence="5">
    <location>
        <position position="110"/>
    </location>
    <ligand>
        <name>Zn(2+)</name>
        <dbReference type="ChEBI" id="CHEBI:29105"/>
    </ligand>
</feature>
<dbReference type="OrthoDB" id="9808275at2"/>
<dbReference type="AlphaFoldDB" id="A0A410QEZ8"/>
<dbReference type="GO" id="GO:0005975">
    <property type="term" value="P:carbohydrate metabolic process"/>
    <property type="evidence" value="ECO:0007669"/>
    <property type="project" value="InterPro"/>
</dbReference>
<sequence>MKPLKLKPVYMKCIWAGNRLQKIRNLNEHGFGISREVCAYKNSENSIAEGGFAGKNIKEIIENHHEEIMGDDPNTQLIRVAYIDAAEDLSIQVHPNEEYAQKINDYEKSESWYVLEADEGAYITAGVNIGDKAILRKAAEDGTLENYVNRVPVKQGDFVLIPAGLLHACGKNMLVVEIGSFGGITYRIYDYGRPRPLDLEKGFEALDINAKYEIKHFPLTQIQSNNCHVGVEHILFHADVIDIENEMDILSNGQYYILTCVKGNCVLQCEDELYNLSYTETIFVPASSGNIKIKGRCRILKIYYPRR</sequence>